<dbReference type="GO" id="GO:0016020">
    <property type="term" value="C:membrane"/>
    <property type="evidence" value="ECO:0007669"/>
    <property type="project" value="UniProtKB-SubCell"/>
</dbReference>
<evidence type="ECO:0000313" key="9">
    <source>
        <dbReference type="Proteomes" id="UP000320333"/>
    </source>
</evidence>
<dbReference type="Proteomes" id="UP000320333">
    <property type="component" value="Unassembled WGS sequence"/>
</dbReference>
<dbReference type="GO" id="GO:0006888">
    <property type="term" value="P:endoplasmic reticulum to Golgi vesicle-mediated transport"/>
    <property type="evidence" value="ECO:0007669"/>
    <property type="project" value="TreeGrafter"/>
</dbReference>
<name>A0A507FQY6_9FUNG</name>
<evidence type="ECO:0000256" key="1">
    <source>
        <dbReference type="ARBA" id="ARBA00004370"/>
    </source>
</evidence>
<dbReference type="PANTHER" id="PTHR10984">
    <property type="entry name" value="ENDOPLASMIC RETICULUM-GOLGI INTERMEDIATE COMPARTMENT PROTEIN"/>
    <property type="match status" value="1"/>
</dbReference>
<evidence type="ECO:0000259" key="6">
    <source>
        <dbReference type="Pfam" id="PF07970"/>
    </source>
</evidence>
<evidence type="ECO:0000256" key="2">
    <source>
        <dbReference type="ARBA" id="ARBA00022692"/>
    </source>
</evidence>
<dbReference type="InterPro" id="IPR012936">
    <property type="entry name" value="Erv_C"/>
</dbReference>
<dbReference type="InterPro" id="IPR039542">
    <property type="entry name" value="Erv_N"/>
</dbReference>
<evidence type="ECO:0008006" key="10">
    <source>
        <dbReference type="Google" id="ProtNLM"/>
    </source>
</evidence>
<dbReference type="STRING" id="246404.A0A507FQY6"/>
<keyword evidence="3 5" id="KW-1133">Transmembrane helix</keyword>
<proteinExistence type="predicted"/>
<evidence type="ECO:0000256" key="5">
    <source>
        <dbReference type="SAM" id="Phobius"/>
    </source>
</evidence>
<dbReference type="Pfam" id="PF07970">
    <property type="entry name" value="COPIIcoated_ERV"/>
    <property type="match status" value="1"/>
</dbReference>
<evidence type="ECO:0000256" key="3">
    <source>
        <dbReference type="ARBA" id="ARBA00022989"/>
    </source>
</evidence>
<dbReference type="GO" id="GO:0006890">
    <property type="term" value="P:retrograde vesicle-mediated transport, Golgi to endoplasmic reticulum"/>
    <property type="evidence" value="ECO:0007669"/>
    <property type="project" value="TreeGrafter"/>
</dbReference>
<feature type="transmembrane region" description="Helical" evidence="5">
    <location>
        <begin position="21"/>
        <end position="41"/>
    </location>
</feature>
<comment type="subcellular location">
    <subcellularLocation>
        <location evidence="1">Membrane</location>
    </subcellularLocation>
</comment>
<dbReference type="GO" id="GO:0005783">
    <property type="term" value="C:endoplasmic reticulum"/>
    <property type="evidence" value="ECO:0007669"/>
    <property type="project" value="TreeGrafter"/>
</dbReference>
<organism evidence="8 9">
    <name type="scientific">Chytriomyces confervae</name>
    <dbReference type="NCBI Taxonomy" id="246404"/>
    <lineage>
        <taxon>Eukaryota</taxon>
        <taxon>Fungi</taxon>
        <taxon>Fungi incertae sedis</taxon>
        <taxon>Chytridiomycota</taxon>
        <taxon>Chytridiomycota incertae sedis</taxon>
        <taxon>Chytridiomycetes</taxon>
        <taxon>Chytridiales</taxon>
        <taxon>Chytriomycetaceae</taxon>
        <taxon>Chytriomyces</taxon>
    </lineage>
</organism>
<dbReference type="PANTHER" id="PTHR10984:SF30">
    <property type="entry name" value="ENDOPLASMIC RETICULUM-GOLGI INTERMEDIATE COMPARTMENT PROTEIN 2"/>
    <property type="match status" value="1"/>
</dbReference>
<evidence type="ECO:0000259" key="7">
    <source>
        <dbReference type="Pfam" id="PF13850"/>
    </source>
</evidence>
<dbReference type="EMBL" id="QEAP01000013">
    <property type="protein sequence ID" value="TPX77868.1"/>
    <property type="molecule type" value="Genomic_DNA"/>
</dbReference>
<dbReference type="OrthoDB" id="5541786at2759"/>
<gene>
    <name evidence="8" type="ORF">CcCBS67573_g00894</name>
</gene>
<accession>A0A507FQY6</accession>
<sequence length="334" mass="37362">MFKSITRFDAFPKIDKNMQKSTGLGGLLTLLVAFGLFFLVLTEFGQYIHIAQKYEFLVDRTAGESTVSINADLTIAMACDNLRIDVLDVAGSSIHAKANDFSKTPVKFHTVGLVPVGERKSKSKLDVHRIVAEAQRKHREHADLKGPLDACRIKGHINVNKVAGMFHITALGHGYLDSKHVAHEVLTSNAPAMNFTHRVDKLSFGIDYPGLVNPLDSSLEIADGNFEMFQYFMSIVPTIYVDKRRTFGSVVLTNQYAVTDYKKIVGHETREAGIPGIFMKYEIEPIVVRVTESRASFMHFLTRLCGITGGIYVTVGLMNNLIQFFMNIYEKYSK</sequence>
<protein>
    <recommendedName>
        <fullName evidence="10">Endoplasmic reticulum vesicle transporter C-terminal domain-containing protein</fullName>
    </recommendedName>
</protein>
<keyword evidence="9" id="KW-1185">Reference proteome</keyword>
<dbReference type="Pfam" id="PF13850">
    <property type="entry name" value="ERGIC_N"/>
    <property type="match status" value="1"/>
</dbReference>
<dbReference type="AlphaFoldDB" id="A0A507FQY6"/>
<keyword evidence="2 5" id="KW-0812">Transmembrane</keyword>
<dbReference type="InterPro" id="IPR045888">
    <property type="entry name" value="Erv"/>
</dbReference>
<dbReference type="GO" id="GO:0030134">
    <property type="term" value="C:COPII-coated ER to Golgi transport vesicle"/>
    <property type="evidence" value="ECO:0007669"/>
    <property type="project" value="TreeGrafter"/>
</dbReference>
<reference evidence="8 9" key="1">
    <citation type="journal article" date="2019" name="Sci. Rep.">
        <title>Comparative genomics of chytrid fungi reveal insights into the obligate biotrophic and pathogenic lifestyle of Synchytrium endobioticum.</title>
        <authorList>
            <person name="van de Vossenberg B.T.L.H."/>
            <person name="Warris S."/>
            <person name="Nguyen H.D.T."/>
            <person name="van Gent-Pelzer M.P.E."/>
            <person name="Joly D.L."/>
            <person name="van de Geest H.C."/>
            <person name="Bonants P.J.M."/>
            <person name="Smith D.S."/>
            <person name="Levesque C.A."/>
            <person name="van der Lee T.A.J."/>
        </authorList>
    </citation>
    <scope>NUCLEOTIDE SEQUENCE [LARGE SCALE GENOMIC DNA]</scope>
    <source>
        <strain evidence="8 9">CBS 675.73</strain>
    </source>
</reference>
<feature type="domain" description="Endoplasmic reticulum vesicle transporter N-terminal" evidence="7">
    <location>
        <begin position="6"/>
        <end position="93"/>
    </location>
</feature>
<comment type="caution">
    <text evidence="8">The sequence shown here is derived from an EMBL/GenBank/DDBJ whole genome shotgun (WGS) entry which is preliminary data.</text>
</comment>
<keyword evidence="4 5" id="KW-0472">Membrane</keyword>
<feature type="domain" description="Endoplasmic reticulum vesicle transporter C-terminal" evidence="6">
    <location>
        <begin position="145"/>
        <end position="317"/>
    </location>
</feature>
<evidence type="ECO:0000256" key="4">
    <source>
        <dbReference type="ARBA" id="ARBA00023136"/>
    </source>
</evidence>
<evidence type="ECO:0000313" key="8">
    <source>
        <dbReference type="EMBL" id="TPX77868.1"/>
    </source>
</evidence>